<dbReference type="EMBL" id="MDGQ01000005">
    <property type="protein sequence ID" value="OEK04404.1"/>
    <property type="molecule type" value="Genomic_DNA"/>
</dbReference>
<keyword evidence="2" id="KW-1185">Reference proteome</keyword>
<evidence type="ECO:0000313" key="2">
    <source>
        <dbReference type="Proteomes" id="UP000095552"/>
    </source>
</evidence>
<protein>
    <recommendedName>
        <fullName evidence="3">Outer membrane protein beta-barrel domain-containing protein</fullName>
    </recommendedName>
</protein>
<organism evidence="1 2">
    <name type="scientific">Roseivirga misakiensis</name>
    <dbReference type="NCBI Taxonomy" id="1563681"/>
    <lineage>
        <taxon>Bacteria</taxon>
        <taxon>Pseudomonadati</taxon>
        <taxon>Bacteroidota</taxon>
        <taxon>Cytophagia</taxon>
        <taxon>Cytophagales</taxon>
        <taxon>Roseivirgaceae</taxon>
        <taxon>Roseivirga</taxon>
    </lineage>
</organism>
<sequence length="160" mass="18431">MKRLFPIFFILFLSTDLIIAQDDKQKQFTITAGYAQGFPSIDFEDFHGFHIGVNYYKAKAKGITWDSQLSFNVSNDYETRLAITPLFGGRIYFNKPDNKYRYFFNLLTGPALLHFSGDDYIETRLDIGYGGGFHMATENWQIGISAERTELIVLKLGYHL</sequence>
<evidence type="ECO:0000313" key="1">
    <source>
        <dbReference type="EMBL" id="OEK04404.1"/>
    </source>
</evidence>
<accession>A0A1E5SZ45</accession>
<dbReference type="AlphaFoldDB" id="A0A1E5SZ45"/>
<dbReference type="OrthoDB" id="9860062at2"/>
<dbReference type="RefSeq" id="WP_069835909.1">
    <property type="nucleotide sequence ID" value="NZ_MDGQ01000005.1"/>
</dbReference>
<evidence type="ECO:0008006" key="3">
    <source>
        <dbReference type="Google" id="ProtNLM"/>
    </source>
</evidence>
<proteinExistence type="predicted"/>
<comment type="caution">
    <text evidence="1">The sequence shown here is derived from an EMBL/GenBank/DDBJ whole genome shotgun (WGS) entry which is preliminary data.</text>
</comment>
<reference evidence="1 2" key="1">
    <citation type="submission" date="2016-08" db="EMBL/GenBank/DDBJ databases">
        <title>Draft genome of Fabibacter sp. strain SK-8.</title>
        <authorList>
            <person name="Wong S.-K."/>
            <person name="Hamasaki K."/>
            <person name="Yoshizawa S."/>
        </authorList>
    </citation>
    <scope>NUCLEOTIDE SEQUENCE [LARGE SCALE GENOMIC DNA]</scope>
    <source>
        <strain evidence="1 2">SK-8</strain>
    </source>
</reference>
<dbReference type="Proteomes" id="UP000095552">
    <property type="component" value="Unassembled WGS sequence"/>
</dbReference>
<name>A0A1E5SZ45_9BACT</name>
<gene>
    <name evidence="1" type="ORF">BFP71_13065</name>
</gene>